<keyword evidence="4" id="KW-1133">Transmembrane helix</keyword>
<dbReference type="SUPFAM" id="SSF48452">
    <property type="entry name" value="TPR-like"/>
    <property type="match status" value="1"/>
</dbReference>
<evidence type="ECO:0000256" key="8">
    <source>
        <dbReference type="ARBA" id="ARBA00024235"/>
    </source>
</evidence>
<name>S2KIJ3_LITA3</name>
<keyword evidence="11" id="KW-1185">Reference proteome</keyword>
<dbReference type="Pfam" id="PF09976">
    <property type="entry name" value="TPR_21"/>
    <property type="match status" value="1"/>
</dbReference>
<dbReference type="eggNOG" id="COG2976">
    <property type="taxonomic scope" value="Bacteria"/>
</dbReference>
<evidence type="ECO:0000256" key="3">
    <source>
        <dbReference type="ARBA" id="ARBA00022692"/>
    </source>
</evidence>
<comment type="subcellular location">
    <subcellularLocation>
        <location evidence="1">Cell membrane</location>
        <topology evidence="1">Single-pass type II membrane protein</topology>
    </subcellularLocation>
</comment>
<dbReference type="InterPro" id="IPR011990">
    <property type="entry name" value="TPR-like_helical_dom_sf"/>
</dbReference>
<evidence type="ECO:0000313" key="11">
    <source>
        <dbReference type="Proteomes" id="UP000014463"/>
    </source>
</evidence>
<comment type="caution">
    <text evidence="10">The sequence shown here is derived from an EMBL/GenBank/DDBJ whole genome shotgun (WGS) entry which is preliminary data.</text>
</comment>
<sequence>MAELRTEEEQLEAIKRWWKENGKSLIAGVVIAAAGVLGWNAWKDYQANQAEAASMRYQQLISIVGQNELAADNRSRAQELIGEITDNHGDTLYADLAGLIEARLAVSDNDRAAAQAALGDVIENTPREYIRSLARLRLARLQLATDDPEAALATLDEEITSSLEAQRADIRGDAYLKLERDEDARDAYRQAMALAEEHNQPLYGVQLKLDNLGTQEATL</sequence>
<dbReference type="GO" id="GO:0005886">
    <property type="term" value="C:plasma membrane"/>
    <property type="evidence" value="ECO:0007669"/>
    <property type="project" value="UniProtKB-SubCell"/>
</dbReference>
<dbReference type="PANTHER" id="PTHR38035:SF1">
    <property type="entry name" value="ANCILLARY SECYEG TRANSLOCON SUBUNIT"/>
    <property type="match status" value="1"/>
</dbReference>
<evidence type="ECO:0000313" key="10">
    <source>
        <dbReference type="EMBL" id="EPC01922.1"/>
    </source>
</evidence>
<keyword evidence="6" id="KW-0143">Chaperone</keyword>
<dbReference type="PIRSF" id="PIRSF006170">
    <property type="entry name" value="YfgM"/>
    <property type="match status" value="1"/>
</dbReference>
<dbReference type="GO" id="GO:0044877">
    <property type="term" value="F:protein-containing complex binding"/>
    <property type="evidence" value="ECO:0007669"/>
    <property type="project" value="InterPro"/>
</dbReference>
<protein>
    <recommendedName>
        <fullName evidence="8">Ancillary SecYEG translocon subunit</fullName>
    </recommendedName>
</protein>
<evidence type="ECO:0000259" key="9">
    <source>
        <dbReference type="Pfam" id="PF09976"/>
    </source>
</evidence>
<dbReference type="InterPro" id="IPR018704">
    <property type="entry name" value="SecYEG/CpoB_TPR"/>
</dbReference>
<dbReference type="AlphaFoldDB" id="S2KIJ3"/>
<keyword evidence="2" id="KW-1003">Cell membrane</keyword>
<evidence type="ECO:0000256" key="1">
    <source>
        <dbReference type="ARBA" id="ARBA00004401"/>
    </source>
</evidence>
<reference evidence="10 11" key="1">
    <citation type="journal article" date="2013" name="Genome Announc.">
        <title>Draft genome sequence of the moderately halophilic gammaproteobacterium Halomonas anticariensis FP35.</title>
        <authorList>
            <person name="Tahrioui A."/>
            <person name="Quesada E."/>
            <person name="Llamas I."/>
        </authorList>
    </citation>
    <scope>NUCLEOTIDE SEQUENCE [LARGE SCALE GENOMIC DNA]</scope>
    <source>
        <strain evidence="11">DSM 16096 / CECT 5854 / LMG 22089 / FP35</strain>
    </source>
</reference>
<evidence type="ECO:0000256" key="6">
    <source>
        <dbReference type="ARBA" id="ARBA00023186"/>
    </source>
</evidence>
<gene>
    <name evidence="10" type="ORF">L861_19930</name>
</gene>
<dbReference type="PANTHER" id="PTHR38035">
    <property type="entry name" value="UPF0070 PROTEIN YFGM"/>
    <property type="match status" value="1"/>
</dbReference>
<dbReference type="OrthoDB" id="9789675at2"/>
<proteinExistence type="inferred from homology"/>
<dbReference type="Gene3D" id="1.25.40.10">
    <property type="entry name" value="Tetratricopeptide repeat domain"/>
    <property type="match status" value="1"/>
</dbReference>
<feature type="domain" description="Ancillary SecYEG translocon subunit/Cell division coordinator CpoB TPR" evidence="9">
    <location>
        <begin position="15"/>
        <end position="213"/>
    </location>
</feature>
<dbReference type="EMBL" id="ASTJ01000029">
    <property type="protein sequence ID" value="EPC01922.1"/>
    <property type="molecule type" value="Genomic_DNA"/>
</dbReference>
<evidence type="ECO:0000256" key="5">
    <source>
        <dbReference type="ARBA" id="ARBA00023136"/>
    </source>
</evidence>
<evidence type="ECO:0000256" key="4">
    <source>
        <dbReference type="ARBA" id="ARBA00022989"/>
    </source>
</evidence>
<accession>S2KIJ3</accession>
<keyword evidence="5" id="KW-0472">Membrane</keyword>
<dbReference type="RefSeq" id="WP_016417093.1">
    <property type="nucleotide sequence ID" value="NZ_AUAB01000012.1"/>
</dbReference>
<dbReference type="PATRIC" id="fig|1121939.11.peg.2581"/>
<dbReference type="Proteomes" id="UP000014463">
    <property type="component" value="Unassembled WGS sequence"/>
</dbReference>
<keyword evidence="3" id="KW-0812">Transmembrane</keyword>
<dbReference type="STRING" id="1121939.L861_19930"/>
<organism evidence="10 11">
    <name type="scientific">Litchfieldella anticariensis (strain DSM 16096 / CECT 5854 / CIP 108499 / LMG 22089 / FP35)</name>
    <name type="common">Halomonas anticariensis</name>
    <dbReference type="NCBI Taxonomy" id="1121939"/>
    <lineage>
        <taxon>Bacteria</taxon>
        <taxon>Pseudomonadati</taxon>
        <taxon>Pseudomonadota</taxon>
        <taxon>Gammaproteobacteria</taxon>
        <taxon>Oceanospirillales</taxon>
        <taxon>Halomonadaceae</taxon>
        <taxon>Litchfieldella</taxon>
    </lineage>
</organism>
<comment type="similarity">
    <text evidence="7">Belongs to the YfgM family.</text>
</comment>
<dbReference type="InterPro" id="IPR026039">
    <property type="entry name" value="YfgM"/>
</dbReference>
<evidence type="ECO:0000256" key="7">
    <source>
        <dbReference type="ARBA" id="ARBA00024197"/>
    </source>
</evidence>
<evidence type="ECO:0000256" key="2">
    <source>
        <dbReference type="ARBA" id="ARBA00022475"/>
    </source>
</evidence>